<gene>
    <name evidence="2" type="ORF">RQX22_03025</name>
</gene>
<evidence type="ECO:0000259" key="1">
    <source>
        <dbReference type="SMART" id="SM00901"/>
    </source>
</evidence>
<dbReference type="SMART" id="SM00901">
    <property type="entry name" value="FRG"/>
    <property type="match status" value="1"/>
</dbReference>
<sequence length="262" mass="29473">MKKLKDSRFGQVIEPESPIELLNLIAHGGDESDTAVRMWRGQSDEQWLLDSAAYRKMLLSKSDDRMEWHVAYYEKGLLEKARHKGFGRLDGRTLSDFELLARLQHHGAATRLIDATRSGLIGLYFACSGNFDSAGMLFGIHCSHLGGGEGKLLDETYDERVQSIAKLNHSQTWEPPVVSARIAAQHSQFIYSIIKPGLSHGSLAIEKPNYLLAIRIPAQHKPTYLKMLSANFDITLLSLFPDIDGFGRAYGASREQWANERW</sequence>
<organism evidence="2 3">
    <name type="scientific">Sphingosinicella rhizophila</name>
    <dbReference type="NCBI Taxonomy" id="3050082"/>
    <lineage>
        <taxon>Bacteria</taxon>
        <taxon>Pseudomonadati</taxon>
        <taxon>Pseudomonadota</taxon>
        <taxon>Alphaproteobacteria</taxon>
        <taxon>Sphingomonadales</taxon>
        <taxon>Sphingosinicellaceae</taxon>
        <taxon>Sphingosinicella</taxon>
    </lineage>
</organism>
<proteinExistence type="predicted"/>
<dbReference type="Proteomes" id="UP001259572">
    <property type="component" value="Unassembled WGS sequence"/>
</dbReference>
<name>A0ABU3Q3C9_9SPHN</name>
<evidence type="ECO:0000313" key="2">
    <source>
        <dbReference type="EMBL" id="MDT9597918.1"/>
    </source>
</evidence>
<protein>
    <submittedName>
        <fullName evidence="2">FRG domain-containing protein</fullName>
    </submittedName>
</protein>
<keyword evidence="3" id="KW-1185">Reference proteome</keyword>
<accession>A0ABU3Q3C9</accession>
<dbReference type="Pfam" id="PF08867">
    <property type="entry name" value="FRG"/>
    <property type="match status" value="1"/>
</dbReference>
<feature type="domain" description="FRG" evidence="1">
    <location>
        <begin position="33"/>
        <end position="138"/>
    </location>
</feature>
<comment type="caution">
    <text evidence="2">The sequence shown here is derived from an EMBL/GenBank/DDBJ whole genome shotgun (WGS) entry which is preliminary data.</text>
</comment>
<dbReference type="EMBL" id="JAVUPU010000001">
    <property type="protein sequence ID" value="MDT9597918.1"/>
    <property type="molecule type" value="Genomic_DNA"/>
</dbReference>
<evidence type="ECO:0000313" key="3">
    <source>
        <dbReference type="Proteomes" id="UP001259572"/>
    </source>
</evidence>
<dbReference type="InterPro" id="IPR014966">
    <property type="entry name" value="FRG-dom"/>
</dbReference>
<reference evidence="2 3" key="1">
    <citation type="submission" date="2023-05" db="EMBL/GenBank/DDBJ databases">
        <authorList>
            <person name="Guo Y."/>
        </authorList>
    </citation>
    <scope>NUCLEOTIDE SEQUENCE [LARGE SCALE GENOMIC DNA]</scope>
    <source>
        <strain evidence="2 3">GR2756</strain>
    </source>
</reference>
<dbReference type="RefSeq" id="WP_315723473.1">
    <property type="nucleotide sequence ID" value="NZ_JAVUPU010000001.1"/>
</dbReference>